<protein>
    <submittedName>
        <fullName evidence="6">Cation efflux system protein CusB</fullName>
    </submittedName>
</protein>
<dbReference type="SUPFAM" id="SSF111369">
    <property type="entry name" value="HlyD-like secretion proteins"/>
    <property type="match status" value="1"/>
</dbReference>
<dbReference type="Gene3D" id="2.40.50.100">
    <property type="match status" value="1"/>
</dbReference>
<keyword evidence="2" id="KW-0175">Coiled coil</keyword>
<feature type="coiled-coil region" evidence="2">
    <location>
        <begin position="110"/>
        <end position="200"/>
    </location>
</feature>
<evidence type="ECO:0000259" key="5">
    <source>
        <dbReference type="Pfam" id="PF25989"/>
    </source>
</evidence>
<evidence type="ECO:0000259" key="4">
    <source>
        <dbReference type="Pfam" id="PF25973"/>
    </source>
</evidence>
<dbReference type="RefSeq" id="WP_249864656.1">
    <property type="nucleotide sequence ID" value="NZ_CP027059.1"/>
</dbReference>
<accession>A0ABY4RKY6</accession>
<dbReference type="InterPro" id="IPR058792">
    <property type="entry name" value="Beta-barrel_RND_2"/>
</dbReference>
<dbReference type="NCBIfam" id="TIGR01730">
    <property type="entry name" value="RND_mfp"/>
    <property type="match status" value="1"/>
</dbReference>
<gene>
    <name evidence="6" type="primary">cusB_1</name>
    <name evidence="6" type="ORF">SK3146_01682</name>
</gene>
<dbReference type="EMBL" id="CP027059">
    <property type="protein sequence ID" value="UQZ82525.1"/>
    <property type="molecule type" value="Genomic_DNA"/>
</dbReference>
<dbReference type="InterPro" id="IPR058637">
    <property type="entry name" value="YknX-like_C"/>
</dbReference>
<dbReference type="PANTHER" id="PTHR30469">
    <property type="entry name" value="MULTIDRUG RESISTANCE PROTEIN MDTA"/>
    <property type="match status" value="1"/>
</dbReference>
<dbReference type="Pfam" id="PF25954">
    <property type="entry name" value="Beta-barrel_RND_2"/>
    <property type="match status" value="1"/>
</dbReference>
<keyword evidence="7" id="KW-1185">Reference proteome</keyword>
<feature type="domain" description="CusB-like beta-barrel" evidence="3">
    <location>
        <begin position="265"/>
        <end position="337"/>
    </location>
</feature>
<dbReference type="SUPFAM" id="SSF56954">
    <property type="entry name" value="Outer membrane efflux proteins (OEP)"/>
    <property type="match status" value="1"/>
</dbReference>
<name>A0ABY4RKY6_9BACL</name>
<dbReference type="Gene3D" id="2.40.420.20">
    <property type="match status" value="1"/>
</dbReference>
<reference evidence="6" key="2">
    <citation type="journal article" date="2021" name="J Anim Sci Technol">
        <title>Complete genome sequence of Paenibacillus konkukensis sp. nov. SK3146 as a potential probiotic strain.</title>
        <authorList>
            <person name="Jung H.I."/>
            <person name="Park S."/>
            <person name="Niu K.M."/>
            <person name="Lee S.W."/>
            <person name="Kothari D."/>
            <person name="Yi K.J."/>
            <person name="Kim S.K."/>
        </authorList>
    </citation>
    <scope>NUCLEOTIDE SEQUENCE</scope>
    <source>
        <strain evidence="6">SK3146</strain>
    </source>
</reference>
<evidence type="ECO:0000256" key="2">
    <source>
        <dbReference type="SAM" id="Coils"/>
    </source>
</evidence>
<feature type="domain" description="YknX-like C-terminal permuted SH3-like" evidence="5">
    <location>
        <begin position="343"/>
        <end position="410"/>
    </location>
</feature>
<dbReference type="Pfam" id="PF25973">
    <property type="entry name" value="BSH_CzcB"/>
    <property type="match status" value="1"/>
</dbReference>
<sequence>MTSSKIDKPIRFKRILMTGLVVALSGILAAGCSVTSASGSQTKLVTTAPAAKQKMDDKLEVDADVVSSSQVNVITKVGGDVLEMKKKRGDYVQQGEVIFTLDSTDAARNREKTELSRQNLQAQLDKTSEDIVTNRAVLKNTIEKLQLSIADLEKSYNNIHNDYDEGLVPKAQLDKAETQLKTARLDLDTAQKQLANIEATDPLASLKIQIESTNVALQDIDKTLSDFEVKAPISGVLTDLNPEKGVTVQAGYVAGVIQQQNPIKIHADLTESAVKLARGKQAIPFTLQGSDEKLTGSVSYLADVMSPQSKSFVLELTAPNADMKLKSGMRVKLQLGGDSTQDVVTVPAASIVKEGNDSYVFVVSGDQAERRKVTLGRTADTNREVVSGVKEGEQIVVSGVQELKDKDQVELRK</sequence>
<dbReference type="Pfam" id="PF25989">
    <property type="entry name" value="YknX_C"/>
    <property type="match status" value="1"/>
</dbReference>
<evidence type="ECO:0000256" key="1">
    <source>
        <dbReference type="ARBA" id="ARBA00009477"/>
    </source>
</evidence>
<dbReference type="InterPro" id="IPR006143">
    <property type="entry name" value="RND_pump_MFP"/>
</dbReference>
<evidence type="ECO:0000313" key="7">
    <source>
        <dbReference type="Proteomes" id="UP001057134"/>
    </source>
</evidence>
<dbReference type="PROSITE" id="PS51257">
    <property type="entry name" value="PROKAR_LIPOPROTEIN"/>
    <property type="match status" value="1"/>
</dbReference>
<evidence type="ECO:0000313" key="6">
    <source>
        <dbReference type="EMBL" id="UQZ82525.1"/>
    </source>
</evidence>
<proteinExistence type="inferred from homology"/>
<organism evidence="6 7">
    <name type="scientific">Paenibacillus konkukensis</name>
    <dbReference type="NCBI Taxonomy" id="2020716"/>
    <lineage>
        <taxon>Bacteria</taxon>
        <taxon>Bacillati</taxon>
        <taxon>Bacillota</taxon>
        <taxon>Bacilli</taxon>
        <taxon>Bacillales</taxon>
        <taxon>Paenibacillaceae</taxon>
        <taxon>Paenibacillus</taxon>
    </lineage>
</organism>
<comment type="similarity">
    <text evidence="1">Belongs to the membrane fusion protein (MFP) (TC 8.A.1) family.</text>
</comment>
<reference evidence="6" key="1">
    <citation type="submission" date="2018-02" db="EMBL/GenBank/DDBJ databases">
        <authorList>
            <person name="Kim S.-K."/>
            <person name="Jung H.-I."/>
            <person name="Lee S.-W."/>
        </authorList>
    </citation>
    <scope>NUCLEOTIDE SEQUENCE</scope>
    <source>
        <strain evidence="6">SK3146</strain>
    </source>
</reference>
<dbReference type="InterPro" id="IPR058647">
    <property type="entry name" value="BSH_CzcB-like"/>
</dbReference>
<dbReference type="Proteomes" id="UP001057134">
    <property type="component" value="Chromosome"/>
</dbReference>
<feature type="domain" description="CzcB-like barrel-sandwich hybrid" evidence="4">
    <location>
        <begin position="71"/>
        <end position="249"/>
    </location>
</feature>
<evidence type="ECO:0000259" key="3">
    <source>
        <dbReference type="Pfam" id="PF25954"/>
    </source>
</evidence>
<dbReference type="Gene3D" id="1.10.287.470">
    <property type="entry name" value="Helix hairpin bin"/>
    <property type="match status" value="1"/>
</dbReference>
<dbReference type="Gene3D" id="2.40.30.170">
    <property type="match status" value="1"/>
</dbReference>